<dbReference type="EMBL" id="GBXM01093032">
    <property type="protein sequence ID" value="JAH15545.1"/>
    <property type="molecule type" value="Transcribed_RNA"/>
</dbReference>
<sequence>MHFLLLPLILIRINIKKSADFFENSYFTVKKIGSYS</sequence>
<reference evidence="1" key="1">
    <citation type="submission" date="2014-11" db="EMBL/GenBank/DDBJ databases">
        <authorList>
            <person name="Amaro Gonzalez C."/>
        </authorList>
    </citation>
    <scope>NUCLEOTIDE SEQUENCE</scope>
</reference>
<protein>
    <submittedName>
        <fullName evidence="1">Uncharacterized protein</fullName>
    </submittedName>
</protein>
<dbReference type="AlphaFoldDB" id="A0A0E9QGT2"/>
<name>A0A0E9QGT2_ANGAN</name>
<reference evidence="1" key="2">
    <citation type="journal article" date="2015" name="Fish Shellfish Immunol.">
        <title>Early steps in the European eel (Anguilla anguilla)-Vibrio vulnificus interaction in the gills: Role of the RtxA13 toxin.</title>
        <authorList>
            <person name="Callol A."/>
            <person name="Pajuelo D."/>
            <person name="Ebbesson L."/>
            <person name="Teles M."/>
            <person name="MacKenzie S."/>
            <person name="Amaro C."/>
        </authorList>
    </citation>
    <scope>NUCLEOTIDE SEQUENCE</scope>
</reference>
<accession>A0A0E9QGT2</accession>
<organism evidence="1">
    <name type="scientific">Anguilla anguilla</name>
    <name type="common">European freshwater eel</name>
    <name type="synonym">Muraena anguilla</name>
    <dbReference type="NCBI Taxonomy" id="7936"/>
    <lineage>
        <taxon>Eukaryota</taxon>
        <taxon>Metazoa</taxon>
        <taxon>Chordata</taxon>
        <taxon>Craniata</taxon>
        <taxon>Vertebrata</taxon>
        <taxon>Euteleostomi</taxon>
        <taxon>Actinopterygii</taxon>
        <taxon>Neopterygii</taxon>
        <taxon>Teleostei</taxon>
        <taxon>Anguilliformes</taxon>
        <taxon>Anguillidae</taxon>
        <taxon>Anguilla</taxon>
    </lineage>
</organism>
<proteinExistence type="predicted"/>
<evidence type="ECO:0000313" key="1">
    <source>
        <dbReference type="EMBL" id="JAH15545.1"/>
    </source>
</evidence>